<protein>
    <recommendedName>
        <fullName evidence="4">Pollen Ole e 1 allergen and extensin family protein</fullName>
    </recommendedName>
</protein>
<organism evidence="2 3">
    <name type="scientific">Stylosanthes scabra</name>
    <dbReference type="NCBI Taxonomy" id="79078"/>
    <lineage>
        <taxon>Eukaryota</taxon>
        <taxon>Viridiplantae</taxon>
        <taxon>Streptophyta</taxon>
        <taxon>Embryophyta</taxon>
        <taxon>Tracheophyta</taxon>
        <taxon>Spermatophyta</taxon>
        <taxon>Magnoliopsida</taxon>
        <taxon>eudicotyledons</taxon>
        <taxon>Gunneridae</taxon>
        <taxon>Pentapetalae</taxon>
        <taxon>rosids</taxon>
        <taxon>fabids</taxon>
        <taxon>Fabales</taxon>
        <taxon>Fabaceae</taxon>
        <taxon>Papilionoideae</taxon>
        <taxon>50 kb inversion clade</taxon>
        <taxon>dalbergioids sensu lato</taxon>
        <taxon>Dalbergieae</taxon>
        <taxon>Pterocarpus clade</taxon>
        <taxon>Stylosanthes</taxon>
    </lineage>
</organism>
<dbReference type="EMBL" id="JASCZI010181431">
    <property type="protein sequence ID" value="MED6183394.1"/>
    <property type="molecule type" value="Genomic_DNA"/>
</dbReference>
<gene>
    <name evidence="2" type="ORF">PIB30_037485</name>
</gene>
<evidence type="ECO:0000313" key="2">
    <source>
        <dbReference type="EMBL" id="MED6183394.1"/>
    </source>
</evidence>
<dbReference type="PANTHER" id="PTHR47273">
    <property type="entry name" value="EXPRESSED PROTEIN"/>
    <property type="match status" value="1"/>
</dbReference>
<dbReference type="Proteomes" id="UP001341840">
    <property type="component" value="Unassembled WGS sequence"/>
</dbReference>
<sequence>MMSCNNIILRCCCHTLLLLPILFFMLGSSNGEDINNNNNNPLFEFSSRDEVVQMNGYGEEKLSTVLITGSLNCEATSTDHNQPHAWPIPGAWVAVNCHINGRERRGRSAAVARGVTDEFGEFMVELPSYLHAIPNLEKICRVKINEIPKGSMCGVMKKRQKQLSLTSFGNGIRTYSAGDIRLRHHSKPLARQHSN</sequence>
<evidence type="ECO:0008006" key="4">
    <source>
        <dbReference type="Google" id="ProtNLM"/>
    </source>
</evidence>
<feature type="signal peptide" evidence="1">
    <location>
        <begin position="1"/>
        <end position="31"/>
    </location>
</feature>
<dbReference type="Pfam" id="PF01190">
    <property type="entry name" value="Pollen_Ole_e_1"/>
    <property type="match status" value="1"/>
</dbReference>
<comment type="caution">
    <text evidence="2">The sequence shown here is derived from an EMBL/GenBank/DDBJ whole genome shotgun (WGS) entry which is preliminary data.</text>
</comment>
<accession>A0ABU6WC48</accession>
<evidence type="ECO:0000313" key="3">
    <source>
        <dbReference type="Proteomes" id="UP001341840"/>
    </source>
</evidence>
<keyword evidence="1" id="KW-0732">Signal</keyword>
<keyword evidence="3" id="KW-1185">Reference proteome</keyword>
<name>A0ABU6WC48_9FABA</name>
<reference evidence="2 3" key="1">
    <citation type="journal article" date="2023" name="Plants (Basel)">
        <title>Bridging the Gap: Combining Genomics and Transcriptomics Approaches to Understand Stylosanthes scabra, an Orphan Legume from the Brazilian Caatinga.</title>
        <authorList>
            <person name="Ferreira-Neto J.R.C."/>
            <person name="da Silva M.D."/>
            <person name="Binneck E."/>
            <person name="de Melo N.F."/>
            <person name="da Silva R.H."/>
            <person name="de Melo A.L.T.M."/>
            <person name="Pandolfi V."/>
            <person name="Bustamante F.O."/>
            <person name="Brasileiro-Vidal A.C."/>
            <person name="Benko-Iseppon A.M."/>
        </authorList>
    </citation>
    <scope>NUCLEOTIDE SEQUENCE [LARGE SCALE GENOMIC DNA]</scope>
    <source>
        <tissue evidence="2">Leaves</tissue>
    </source>
</reference>
<dbReference type="PANTHER" id="PTHR47273:SF6">
    <property type="entry name" value="POLLEN OLE E 1 ALLERGEN AND EXTENSIN FAMILY PROTEIN"/>
    <property type="match status" value="1"/>
</dbReference>
<proteinExistence type="predicted"/>
<feature type="chain" id="PRO_5045568976" description="Pollen Ole e 1 allergen and extensin family protein" evidence="1">
    <location>
        <begin position="32"/>
        <end position="195"/>
    </location>
</feature>
<evidence type="ECO:0000256" key="1">
    <source>
        <dbReference type="SAM" id="SignalP"/>
    </source>
</evidence>